<dbReference type="InterPro" id="IPR036388">
    <property type="entry name" value="WH-like_DNA-bd_sf"/>
</dbReference>
<comment type="similarity">
    <text evidence="2">Belongs to the RecX family.</text>
</comment>
<evidence type="ECO:0000256" key="3">
    <source>
        <dbReference type="ARBA" id="ARBA00018111"/>
    </source>
</evidence>
<protein>
    <recommendedName>
        <fullName evidence="3">Regulatory protein RecX</fullName>
    </recommendedName>
</protein>
<organism evidence="7 8">
    <name type="scientific">Aurantibacter aestuarii</name>
    <dbReference type="NCBI Taxonomy" id="1266046"/>
    <lineage>
        <taxon>Bacteria</taxon>
        <taxon>Pseudomonadati</taxon>
        <taxon>Bacteroidota</taxon>
        <taxon>Flavobacteriia</taxon>
        <taxon>Flavobacteriales</taxon>
        <taxon>Flavobacteriaceae</taxon>
        <taxon>Aurantibacter</taxon>
    </lineage>
</organism>
<evidence type="ECO:0000259" key="5">
    <source>
        <dbReference type="Pfam" id="PF02631"/>
    </source>
</evidence>
<feature type="domain" description="RecX second three-helical" evidence="5">
    <location>
        <begin position="58"/>
        <end position="99"/>
    </location>
</feature>
<dbReference type="InterPro" id="IPR053925">
    <property type="entry name" value="RecX_HTH_3rd"/>
</dbReference>
<dbReference type="PANTHER" id="PTHR33602:SF1">
    <property type="entry name" value="REGULATORY PROTEIN RECX FAMILY PROTEIN"/>
    <property type="match status" value="1"/>
</dbReference>
<dbReference type="InterPro" id="IPR053924">
    <property type="entry name" value="RecX_HTH_2nd"/>
</dbReference>
<dbReference type="EMBL" id="PXOQ01000007">
    <property type="protein sequence ID" value="PSG90548.1"/>
    <property type="molecule type" value="Genomic_DNA"/>
</dbReference>
<feature type="domain" description="RecX third three-helical" evidence="6">
    <location>
        <begin position="106"/>
        <end position="149"/>
    </location>
</feature>
<dbReference type="Gene3D" id="1.10.10.10">
    <property type="entry name" value="Winged helix-like DNA-binding domain superfamily/Winged helix DNA-binding domain"/>
    <property type="match status" value="2"/>
</dbReference>
<gene>
    <name evidence="7" type="ORF">C7H52_04505</name>
</gene>
<dbReference type="RefSeq" id="WP_106462688.1">
    <property type="nucleotide sequence ID" value="NZ_PXOQ01000007.1"/>
</dbReference>
<sequence length="157" mass="18847">MIIKTSYTIEEAKRKLEHYCAYQERCHKEVVSKLRELQMIPQAIDVILVHLLDHNFLNETRFAETFARGKFRVKKWGKRRIENELKLRQISAYNIKKGLAQISENDYFETFDLLALKRLEAITETNKYKKRKKLADYLLYRGWDSSMVYNKVKELIP</sequence>
<keyword evidence="8" id="KW-1185">Reference proteome</keyword>
<dbReference type="Pfam" id="PF21981">
    <property type="entry name" value="RecX_HTH3"/>
    <property type="match status" value="1"/>
</dbReference>
<dbReference type="GO" id="GO:0006282">
    <property type="term" value="P:regulation of DNA repair"/>
    <property type="evidence" value="ECO:0007669"/>
    <property type="project" value="InterPro"/>
</dbReference>
<dbReference type="Proteomes" id="UP000238426">
    <property type="component" value="Unassembled WGS sequence"/>
</dbReference>
<reference evidence="7 8" key="1">
    <citation type="submission" date="2018-03" db="EMBL/GenBank/DDBJ databases">
        <title>Mesoflavibacter sp. HG37 and Mesoflavibacter sp. HG96 sp.nov., two marine bacteria isolated from seawater of Western Pacific Ocean.</title>
        <authorList>
            <person name="Cheng H."/>
            <person name="Wu Y.-H."/>
            <person name="Guo L.-L."/>
            <person name="Xu X.-W."/>
        </authorList>
    </citation>
    <scope>NUCLEOTIDE SEQUENCE [LARGE SCALE GENOMIC DNA]</scope>
    <source>
        <strain evidence="7 8">KCTC 32269</strain>
    </source>
</reference>
<dbReference type="InterPro" id="IPR003783">
    <property type="entry name" value="Regulatory_RecX"/>
</dbReference>
<evidence type="ECO:0000313" key="8">
    <source>
        <dbReference type="Proteomes" id="UP000238426"/>
    </source>
</evidence>
<keyword evidence="4" id="KW-0963">Cytoplasm</keyword>
<proteinExistence type="inferred from homology"/>
<evidence type="ECO:0000256" key="1">
    <source>
        <dbReference type="ARBA" id="ARBA00004496"/>
    </source>
</evidence>
<comment type="caution">
    <text evidence="7">The sequence shown here is derived from an EMBL/GenBank/DDBJ whole genome shotgun (WGS) entry which is preliminary data.</text>
</comment>
<evidence type="ECO:0000313" key="7">
    <source>
        <dbReference type="EMBL" id="PSG90548.1"/>
    </source>
</evidence>
<name>A0A2T1NDM8_9FLAO</name>
<accession>A0A2T1NDM8</accession>
<dbReference type="AlphaFoldDB" id="A0A2T1NDM8"/>
<evidence type="ECO:0000259" key="6">
    <source>
        <dbReference type="Pfam" id="PF21981"/>
    </source>
</evidence>
<evidence type="ECO:0000256" key="4">
    <source>
        <dbReference type="ARBA" id="ARBA00022490"/>
    </source>
</evidence>
<evidence type="ECO:0000256" key="2">
    <source>
        <dbReference type="ARBA" id="ARBA00009695"/>
    </source>
</evidence>
<dbReference type="Pfam" id="PF02631">
    <property type="entry name" value="RecX_HTH2"/>
    <property type="match status" value="1"/>
</dbReference>
<comment type="subcellular location">
    <subcellularLocation>
        <location evidence="1">Cytoplasm</location>
    </subcellularLocation>
</comment>
<dbReference type="OrthoDB" id="1523826at2"/>
<dbReference type="PANTHER" id="PTHR33602">
    <property type="entry name" value="REGULATORY PROTEIN RECX FAMILY PROTEIN"/>
    <property type="match status" value="1"/>
</dbReference>
<dbReference type="GO" id="GO:0005737">
    <property type="term" value="C:cytoplasm"/>
    <property type="evidence" value="ECO:0007669"/>
    <property type="project" value="UniProtKB-SubCell"/>
</dbReference>